<gene>
    <name evidence="1" type="ORF">SAMN05444583_12633</name>
</gene>
<accession>A0A1H7WDC5</accession>
<proteinExistence type="predicted"/>
<evidence type="ECO:0000313" key="1">
    <source>
        <dbReference type="EMBL" id="SEM19511.1"/>
    </source>
</evidence>
<dbReference type="AlphaFoldDB" id="A0A1H7WDC5"/>
<keyword evidence="2" id="KW-1185">Reference proteome</keyword>
<dbReference type="Proteomes" id="UP000198677">
    <property type="component" value="Unassembled WGS sequence"/>
</dbReference>
<organism evidence="1 2">
    <name type="scientific">Rhodococcus maanshanensis</name>
    <dbReference type="NCBI Taxonomy" id="183556"/>
    <lineage>
        <taxon>Bacteria</taxon>
        <taxon>Bacillati</taxon>
        <taxon>Actinomycetota</taxon>
        <taxon>Actinomycetes</taxon>
        <taxon>Mycobacteriales</taxon>
        <taxon>Nocardiaceae</taxon>
        <taxon>Rhodococcus</taxon>
    </lineage>
</organism>
<evidence type="ECO:0000313" key="2">
    <source>
        <dbReference type="Proteomes" id="UP000198677"/>
    </source>
</evidence>
<dbReference type="EMBL" id="FOAW01000026">
    <property type="protein sequence ID" value="SEM19511.1"/>
    <property type="molecule type" value="Genomic_DNA"/>
</dbReference>
<protein>
    <submittedName>
        <fullName evidence="1">Uncharacterized protein</fullName>
    </submittedName>
</protein>
<reference evidence="2" key="1">
    <citation type="submission" date="2016-10" db="EMBL/GenBank/DDBJ databases">
        <authorList>
            <person name="Varghese N."/>
            <person name="Submissions S."/>
        </authorList>
    </citation>
    <scope>NUCLEOTIDE SEQUENCE [LARGE SCALE GENOMIC DNA]</scope>
    <source>
        <strain evidence="2">DSM 44675</strain>
    </source>
</reference>
<name>A0A1H7WDC5_9NOCA</name>
<sequence length="67" mass="7397">MPILTFGFLLAGAARSEGWEIGYEESYVGDRGVWIFNAYAHHCECSVDLSMTITAAYASADTQKFRA</sequence>